<evidence type="ECO:0000256" key="11">
    <source>
        <dbReference type="HAMAP-Rule" id="MF_01547"/>
    </source>
</evidence>
<dbReference type="InterPro" id="IPR015507">
    <property type="entry name" value="rRNA-MeTfrase_E"/>
</dbReference>
<evidence type="ECO:0000256" key="9">
    <source>
        <dbReference type="ARBA" id="ARBA00042745"/>
    </source>
</evidence>
<keyword evidence="11" id="KW-0963">Cytoplasm</keyword>
<dbReference type="Gene3D" id="3.40.50.150">
    <property type="entry name" value="Vaccinia Virus protein VP39"/>
    <property type="match status" value="1"/>
</dbReference>
<dbReference type="PIRSF" id="PIRSF005461">
    <property type="entry name" value="23S_rRNA_mtase"/>
    <property type="match status" value="1"/>
</dbReference>
<proteinExistence type="inferred from homology"/>
<dbReference type="CDD" id="cd02440">
    <property type="entry name" value="AdoMet_MTases"/>
    <property type="match status" value="1"/>
</dbReference>
<feature type="binding site" evidence="11">
    <location>
        <position position="124"/>
    </location>
    <ligand>
        <name>S-adenosyl-L-methionine</name>
        <dbReference type="ChEBI" id="CHEBI:59789"/>
    </ligand>
</feature>
<feature type="domain" description="Ribosomal RNA methyltransferase FtsJ" evidence="13">
    <location>
        <begin position="32"/>
        <end position="207"/>
    </location>
</feature>
<comment type="catalytic activity">
    <reaction evidence="10 11">
        <text>uridine(2552) in 23S rRNA + S-adenosyl-L-methionine = 2'-O-methyluridine(2552) in 23S rRNA + S-adenosyl-L-homocysteine + H(+)</text>
        <dbReference type="Rhea" id="RHEA:42720"/>
        <dbReference type="Rhea" id="RHEA-COMP:10202"/>
        <dbReference type="Rhea" id="RHEA-COMP:10203"/>
        <dbReference type="ChEBI" id="CHEBI:15378"/>
        <dbReference type="ChEBI" id="CHEBI:57856"/>
        <dbReference type="ChEBI" id="CHEBI:59789"/>
        <dbReference type="ChEBI" id="CHEBI:65315"/>
        <dbReference type="ChEBI" id="CHEBI:74478"/>
        <dbReference type="EC" id="2.1.1.166"/>
    </reaction>
</comment>
<dbReference type="FunFam" id="3.40.50.150:FF:000005">
    <property type="entry name" value="Ribosomal RNA large subunit methyltransferase E"/>
    <property type="match status" value="1"/>
</dbReference>
<sequence>MVSQKRSASSHRWLQEHFKDKYVVQAQKKGLRSRAWFKLDEIQKSHKLFQPCMTVIDLGAAPGGWSQYAATQIGRKGRVIACDILSMPPLLGVDFLKGDFCDPQVLQMILKLVGDKKVQVILSDMAPNISGMPTIDIPKSMYLVEHALKICRDILIPGGSFVVKIFQGDGFNEYLQNIRSLFTNVKIMKPDASRSHSREVYLLAKGRKI</sequence>
<evidence type="ECO:0000256" key="2">
    <source>
        <dbReference type="ARBA" id="ARBA00022603"/>
    </source>
</evidence>
<dbReference type="HAMAP" id="MF_01547">
    <property type="entry name" value="RNA_methyltr_E"/>
    <property type="match status" value="1"/>
</dbReference>
<feature type="binding site" evidence="11">
    <location>
        <position position="63"/>
    </location>
    <ligand>
        <name>S-adenosyl-L-methionine</name>
        <dbReference type="ChEBI" id="CHEBI:59789"/>
    </ligand>
</feature>
<dbReference type="InterPro" id="IPR002877">
    <property type="entry name" value="RNA_MeTrfase_FtsJ_dom"/>
</dbReference>
<keyword evidence="4 11" id="KW-0949">S-adenosyl-L-methionine</keyword>
<evidence type="ECO:0000256" key="8">
    <source>
        <dbReference type="ARBA" id="ARBA00041995"/>
    </source>
</evidence>
<dbReference type="NCBIfam" id="NF008390">
    <property type="entry name" value="PRK11188.1"/>
    <property type="match status" value="1"/>
</dbReference>
<dbReference type="InterPro" id="IPR029063">
    <property type="entry name" value="SAM-dependent_MTases_sf"/>
</dbReference>
<evidence type="ECO:0000256" key="5">
    <source>
        <dbReference type="ARBA" id="ARBA00037569"/>
    </source>
</evidence>
<evidence type="ECO:0000256" key="7">
    <source>
        <dbReference type="ARBA" id="ARBA00041129"/>
    </source>
</evidence>
<name>A0A2N4XWN0_9GAMM</name>
<keyword evidence="1 11" id="KW-0698">rRNA processing</keyword>
<dbReference type="SUPFAM" id="SSF53335">
    <property type="entry name" value="S-adenosyl-L-methionine-dependent methyltransferases"/>
    <property type="match status" value="1"/>
</dbReference>
<gene>
    <name evidence="11" type="primary">rlmE</name>
    <name evidence="11" type="synonym">ftsJ</name>
    <name evidence="11" type="synonym">rrmJ</name>
    <name evidence="14" type="ORF">CEX73_02240</name>
</gene>
<comment type="function">
    <text evidence="5 11">Specifically methylates the uridine in position 2552 of 23S rRNA at the 2'-O position of the ribose in the fully assembled 50S ribosomal subunit.</text>
</comment>
<evidence type="ECO:0000313" key="14">
    <source>
        <dbReference type="EMBL" id="PLK58464.1"/>
    </source>
</evidence>
<keyword evidence="2 11" id="KW-0489">Methyltransferase</keyword>
<evidence type="ECO:0000259" key="13">
    <source>
        <dbReference type="Pfam" id="PF01728"/>
    </source>
</evidence>
<evidence type="ECO:0000256" key="3">
    <source>
        <dbReference type="ARBA" id="ARBA00022679"/>
    </source>
</evidence>
<reference evidence="14 15" key="1">
    <citation type="submission" date="2017-06" db="EMBL/GenBank/DDBJ databases">
        <title>Metabolic interaction between xylem feeders and their symbionts.</title>
        <authorList>
            <person name="Chouaia B."/>
        </authorList>
    </citation>
    <scope>NUCLEOTIDE SEQUENCE [LARGE SCALE GENOMIC DNA]</scope>
    <source>
        <strain evidence="14 15">Gra</strain>
    </source>
</reference>
<dbReference type="PANTHER" id="PTHR10920">
    <property type="entry name" value="RIBOSOMAL RNA METHYLTRANSFERASE"/>
    <property type="match status" value="1"/>
</dbReference>
<dbReference type="Proteomes" id="UP000234253">
    <property type="component" value="Unassembled WGS sequence"/>
</dbReference>
<dbReference type="PANTHER" id="PTHR10920:SF18">
    <property type="entry name" value="RRNA METHYLTRANSFERASE 2, MITOCHONDRIAL"/>
    <property type="match status" value="1"/>
</dbReference>
<dbReference type="RefSeq" id="WP_101626971.1">
    <property type="nucleotide sequence ID" value="NZ_NJPO01000115.1"/>
</dbReference>
<dbReference type="EC" id="2.1.1.166" evidence="6 11"/>
<comment type="caution">
    <text evidence="14">The sequence shown here is derived from an EMBL/GenBank/DDBJ whole genome shotgun (WGS) entry which is preliminary data.</text>
</comment>
<protein>
    <recommendedName>
        <fullName evidence="7 11">Ribosomal RNA large subunit methyltransferase E</fullName>
        <ecNumber evidence="6 11">2.1.1.166</ecNumber>
    </recommendedName>
    <alternativeName>
        <fullName evidence="9 11">23S rRNA Um2552 methyltransferase</fullName>
    </alternativeName>
    <alternativeName>
        <fullName evidence="8 11">rRNA (uridine-2'-O-)-methyltransferase</fullName>
    </alternativeName>
</protein>
<comment type="similarity">
    <text evidence="11">Belongs to the class I-like SAM-binding methyltransferase superfamily. RNA methyltransferase RlmE family.</text>
</comment>
<dbReference type="InterPro" id="IPR050082">
    <property type="entry name" value="RNA_methyltr_RlmE"/>
</dbReference>
<dbReference type="Pfam" id="PF01728">
    <property type="entry name" value="FtsJ"/>
    <property type="match status" value="1"/>
</dbReference>
<dbReference type="AlphaFoldDB" id="A0A2N4XWN0"/>
<evidence type="ECO:0000256" key="12">
    <source>
        <dbReference type="PIRSR" id="PIRSR005461-1"/>
    </source>
</evidence>
<organism evidence="14 15">
    <name type="scientific">Candidatus Palibaumannia cicadellinicola</name>
    <dbReference type="NCBI Taxonomy" id="186490"/>
    <lineage>
        <taxon>Bacteria</taxon>
        <taxon>Pseudomonadati</taxon>
        <taxon>Pseudomonadota</taxon>
        <taxon>Gammaproteobacteria</taxon>
        <taxon>Candidatus Palibaumannia</taxon>
    </lineage>
</organism>
<feature type="active site" description="Proton acceptor" evidence="11 12">
    <location>
        <position position="164"/>
    </location>
</feature>
<dbReference type="GO" id="GO:0008650">
    <property type="term" value="F:rRNA (uridine-2'-O-)-methyltransferase activity"/>
    <property type="evidence" value="ECO:0007669"/>
    <property type="project" value="UniProtKB-UniRule"/>
</dbReference>
<accession>A0A2N4XWN0</accession>
<dbReference type="OrthoDB" id="9790080at2"/>
<keyword evidence="3 11" id="KW-0808">Transferase</keyword>
<feature type="binding site" evidence="11">
    <location>
        <position position="83"/>
    </location>
    <ligand>
        <name>S-adenosyl-L-methionine</name>
        <dbReference type="ChEBI" id="CHEBI:59789"/>
    </ligand>
</feature>
<evidence type="ECO:0000256" key="10">
    <source>
        <dbReference type="ARBA" id="ARBA00048970"/>
    </source>
</evidence>
<evidence type="ECO:0000256" key="4">
    <source>
        <dbReference type="ARBA" id="ARBA00022691"/>
    </source>
</evidence>
<evidence type="ECO:0000256" key="6">
    <source>
        <dbReference type="ARBA" id="ARBA00038861"/>
    </source>
</evidence>
<feature type="binding site" evidence="11">
    <location>
        <position position="99"/>
    </location>
    <ligand>
        <name>S-adenosyl-L-methionine</name>
        <dbReference type="ChEBI" id="CHEBI:59789"/>
    </ligand>
</feature>
<dbReference type="EMBL" id="NJPO01000115">
    <property type="protein sequence ID" value="PLK58464.1"/>
    <property type="molecule type" value="Genomic_DNA"/>
</dbReference>
<dbReference type="GO" id="GO:0005737">
    <property type="term" value="C:cytoplasm"/>
    <property type="evidence" value="ECO:0007669"/>
    <property type="project" value="UniProtKB-SubCell"/>
</dbReference>
<feature type="binding site" evidence="11">
    <location>
        <position position="65"/>
    </location>
    <ligand>
        <name>S-adenosyl-L-methionine</name>
        <dbReference type="ChEBI" id="CHEBI:59789"/>
    </ligand>
</feature>
<evidence type="ECO:0000256" key="1">
    <source>
        <dbReference type="ARBA" id="ARBA00022552"/>
    </source>
</evidence>
<evidence type="ECO:0000313" key="15">
    <source>
        <dbReference type="Proteomes" id="UP000234253"/>
    </source>
</evidence>
<comment type="subcellular location">
    <subcellularLocation>
        <location evidence="11">Cytoplasm</location>
    </subcellularLocation>
</comment>